<keyword evidence="3" id="KW-1185">Reference proteome</keyword>
<evidence type="ECO:0000313" key="2">
    <source>
        <dbReference type="EMBL" id="QSQ15331.1"/>
    </source>
</evidence>
<protein>
    <recommendedName>
        <fullName evidence="4">IstB-like ATP-binding protein domain-containing protein</fullName>
    </recommendedName>
</protein>
<evidence type="ECO:0000256" key="1">
    <source>
        <dbReference type="SAM" id="MobiDB-lite"/>
    </source>
</evidence>
<evidence type="ECO:0000313" key="3">
    <source>
        <dbReference type="Proteomes" id="UP000663090"/>
    </source>
</evidence>
<sequence length="270" mass="29608">MSKDEKEKAPLSQGPQRMADLLRKAVSQAREKPAPGLAQLESTWKQREVDQRKAEAAERAQHEATQVAAWPEHLRRCHAPAEAVEALSGDKVLNTPALHAARHVIQEGVRTLLLSGGVGVGKTTGACHLFRLALRCETRAGQLLHEWDADEGFFVPFAQLKLVSDDGTEAGPLLRRARMVRVLVVDALDGRSGEDLGLHHRELLEELVGCRDKPGMVTAFTTNLSVQRREGSPSDFAAHVGARVVARMSRQGTFHLADCGMRDLRQRGTS</sequence>
<dbReference type="EMBL" id="CP071091">
    <property type="protein sequence ID" value="QSQ15331.1"/>
    <property type="molecule type" value="Genomic_DNA"/>
</dbReference>
<dbReference type="RefSeq" id="WP_206717046.1">
    <property type="nucleotide sequence ID" value="NZ_CP071091.1"/>
</dbReference>
<organism evidence="2 3">
    <name type="scientific">Myxococcus landrumensis</name>
    <dbReference type="NCBI Taxonomy" id="2813577"/>
    <lineage>
        <taxon>Bacteria</taxon>
        <taxon>Pseudomonadati</taxon>
        <taxon>Myxococcota</taxon>
        <taxon>Myxococcia</taxon>
        <taxon>Myxococcales</taxon>
        <taxon>Cystobacterineae</taxon>
        <taxon>Myxococcaceae</taxon>
        <taxon>Myxococcus</taxon>
    </lineage>
</organism>
<gene>
    <name evidence="2" type="ORF">JY572_04395</name>
</gene>
<reference evidence="2 3" key="1">
    <citation type="submission" date="2021-02" db="EMBL/GenBank/DDBJ databases">
        <title>De Novo genome assembly of isolated myxobacteria.</title>
        <authorList>
            <person name="Stevens D.C."/>
        </authorList>
    </citation>
    <scope>NUCLEOTIDE SEQUENCE [LARGE SCALE GENOMIC DNA]</scope>
    <source>
        <strain evidence="2 3">SCHIC003</strain>
    </source>
</reference>
<name>A0ABX7ND43_9BACT</name>
<dbReference type="InterPro" id="IPR027417">
    <property type="entry name" value="P-loop_NTPase"/>
</dbReference>
<accession>A0ABX7ND43</accession>
<feature type="compositionally biased region" description="Basic and acidic residues" evidence="1">
    <location>
        <begin position="44"/>
        <end position="62"/>
    </location>
</feature>
<proteinExistence type="predicted"/>
<dbReference type="Proteomes" id="UP000663090">
    <property type="component" value="Chromosome"/>
</dbReference>
<dbReference type="Gene3D" id="3.40.50.300">
    <property type="entry name" value="P-loop containing nucleotide triphosphate hydrolases"/>
    <property type="match status" value="1"/>
</dbReference>
<feature type="region of interest" description="Disordered" evidence="1">
    <location>
        <begin position="1"/>
        <end position="65"/>
    </location>
</feature>
<evidence type="ECO:0008006" key="4">
    <source>
        <dbReference type="Google" id="ProtNLM"/>
    </source>
</evidence>